<keyword evidence="10" id="KW-1185">Reference proteome</keyword>
<keyword evidence="4 8" id="KW-0812">Transmembrane</keyword>
<dbReference type="EMBL" id="OZ019895">
    <property type="protein sequence ID" value="CAK9220902.1"/>
    <property type="molecule type" value="Genomic_DNA"/>
</dbReference>
<dbReference type="SUPFAM" id="SSF103473">
    <property type="entry name" value="MFS general substrate transporter"/>
    <property type="match status" value="1"/>
</dbReference>
<feature type="transmembrane region" description="Helical" evidence="8">
    <location>
        <begin position="594"/>
        <end position="613"/>
    </location>
</feature>
<evidence type="ECO:0000256" key="7">
    <source>
        <dbReference type="SAM" id="MobiDB-lite"/>
    </source>
</evidence>
<proteinExistence type="inferred from homology"/>
<dbReference type="Proteomes" id="UP001497512">
    <property type="component" value="Chromosome 3"/>
</dbReference>
<keyword evidence="5 8" id="KW-1133">Transmembrane helix</keyword>
<evidence type="ECO:0000313" key="9">
    <source>
        <dbReference type="EMBL" id="CAK9220902.1"/>
    </source>
</evidence>
<accession>A0ABP0UHI4</accession>
<feature type="transmembrane region" description="Helical" evidence="8">
    <location>
        <begin position="361"/>
        <end position="381"/>
    </location>
</feature>
<feature type="region of interest" description="Disordered" evidence="7">
    <location>
        <begin position="89"/>
        <end position="127"/>
    </location>
</feature>
<feature type="transmembrane region" description="Helical" evidence="8">
    <location>
        <begin position="293"/>
        <end position="318"/>
    </location>
</feature>
<feature type="transmembrane region" description="Helical" evidence="8">
    <location>
        <begin position="456"/>
        <end position="477"/>
    </location>
</feature>
<evidence type="ECO:0000256" key="6">
    <source>
        <dbReference type="ARBA" id="ARBA00023136"/>
    </source>
</evidence>
<evidence type="ECO:0000256" key="5">
    <source>
        <dbReference type="ARBA" id="ARBA00022989"/>
    </source>
</evidence>
<dbReference type="NCBIfam" id="TIGR00788">
    <property type="entry name" value="fbt"/>
    <property type="match status" value="1"/>
</dbReference>
<dbReference type="CDD" id="cd17484">
    <property type="entry name" value="MFS_FBT"/>
    <property type="match status" value="1"/>
</dbReference>
<feature type="compositionally biased region" description="Basic and acidic residues" evidence="7">
    <location>
        <begin position="223"/>
        <end position="243"/>
    </location>
</feature>
<reference evidence="9" key="1">
    <citation type="submission" date="2024-02" db="EMBL/GenBank/DDBJ databases">
        <authorList>
            <consortium name="ELIXIR-Norway"/>
            <consortium name="Elixir Norway"/>
        </authorList>
    </citation>
    <scope>NUCLEOTIDE SEQUENCE</scope>
</reference>
<comment type="similarity">
    <text evidence="2">Belongs to the major facilitator superfamily. Folate-biopterin transporter (TC 2.A.71) family.</text>
</comment>
<feature type="transmembrane region" description="Helical" evidence="8">
    <location>
        <begin position="688"/>
        <end position="712"/>
    </location>
</feature>
<dbReference type="InterPro" id="IPR036259">
    <property type="entry name" value="MFS_trans_sf"/>
</dbReference>
<feature type="transmembrane region" description="Helical" evidence="8">
    <location>
        <begin position="430"/>
        <end position="450"/>
    </location>
</feature>
<feature type="region of interest" description="Disordered" evidence="7">
    <location>
        <begin position="49"/>
        <end position="73"/>
    </location>
</feature>
<feature type="transmembrane region" description="Helical" evidence="8">
    <location>
        <begin position="724"/>
        <end position="750"/>
    </location>
</feature>
<sequence>MHCITVCGKFDIAKDARNCCKGDLKKLFHFRTKVGGGRRVQLVLRRSSSSPFLSGGRTCDDGRSNGSRAHRRGAGGAAAPLLLLRAISDSSSSHGGEGSPIRGGADGEEQKEKKKAAAVPPRPTSSSSVLQKSEHYWALRILTEVALIWRSLQYSSIRFDYWLASLQTTNRGKYILRTSSSRERSASASLQTKAAAAAAAREEEAHGVVIAEVRIRSNRQQRSGREQQERYSEFRELQGENDSRYSSSSTHGRLQGALFKNLKRALPQLEERTQGFAVSQWLHRLSKTYGTPFMVLVVLGYCTQGFRCFPWLAMSYYFKDNLQVAPGTMQFLISTATLPMVAKPIYGIISDSIFIGGSHRVPYLVFAGALQLLSWGAIVVHPGVSSSIVALTFMLMLSNVGGAISEVMNDALVAEAGKRKKGAKQGELQSLAWLALASGGLVGNLMGGYALQRIGFKAMFCLFMMLVGAHLLVCVSVKEGSFGLRHPKIEKDDLPVIFAKQQEHGLLIHQKSQKQRIYSRTGYTTLSLDSTDQMNSPQGVGPISMTLHRWHGRVMDMFKTSSSSAEGKSIVSSMQQQILTLGNLLQNPEIIRPLLWFLSSYAIIPSLGSSLFFYQTQHLGLDASVVGLARVVGQMGLMAGSIIYNKALKDVPLRKMFASAQILLALCMLSDILLVNRVNLWLGVPDKYFILGASAFVDAISQFKILPFLVLLARLCPPGNEGSLFSFFMSAHCLACTLSAYFGVGLASYLQISATSFTGLPLGIFIQAVFAVLPVIWINFIPEAETSTTDMFTKR</sequence>
<protein>
    <submittedName>
        <fullName evidence="9">Uncharacterized protein</fullName>
    </submittedName>
</protein>
<organism evidence="9 10">
    <name type="scientific">Sphagnum troendelagicum</name>
    <dbReference type="NCBI Taxonomy" id="128251"/>
    <lineage>
        <taxon>Eukaryota</taxon>
        <taxon>Viridiplantae</taxon>
        <taxon>Streptophyta</taxon>
        <taxon>Embryophyta</taxon>
        <taxon>Bryophyta</taxon>
        <taxon>Sphagnophytina</taxon>
        <taxon>Sphagnopsida</taxon>
        <taxon>Sphagnales</taxon>
        <taxon>Sphagnaceae</taxon>
        <taxon>Sphagnum</taxon>
    </lineage>
</organism>
<dbReference type="InterPro" id="IPR004324">
    <property type="entry name" value="FBT"/>
</dbReference>
<feature type="transmembrane region" description="Helical" evidence="8">
    <location>
        <begin position="762"/>
        <end position="781"/>
    </location>
</feature>
<dbReference type="Pfam" id="PF03092">
    <property type="entry name" value="BT1"/>
    <property type="match status" value="1"/>
</dbReference>
<feature type="transmembrane region" description="Helical" evidence="8">
    <location>
        <begin position="625"/>
        <end position="644"/>
    </location>
</feature>
<name>A0ABP0UHI4_9BRYO</name>
<evidence type="ECO:0000256" key="3">
    <source>
        <dbReference type="ARBA" id="ARBA00022448"/>
    </source>
</evidence>
<comment type="subcellular location">
    <subcellularLocation>
        <location evidence="1">Membrane</location>
        <topology evidence="1">Multi-pass membrane protein</topology>
    </subcellularLocation>
</comment>
<feature type="transmembrane region" description="Helical" evidence="8">
    <location>
        <begin position="330"/>
        <end position="349"/>
    </location>
</feature>
<keyword evidence="6 8" id="KW-0472">Membrane</keyword>
<feature type="transmembrane region" description="Helical" evidence="8">
    <location>
        <begin position="387"/>
        <end position="409"/>
    </location>
</feature>
<gene>
    <name evidence="9" type="ORF">CSSPTR1EN2_LOCUS15688</name>
</gene>
<dbReference type="Gene3D" id="1.20.1250.20">
    <property type="entry name" value="MFS general substrate transporter like domains"/>
    <property type="match status" value="1"/>
</dbReference>
<dbReference type="PANTHER" id="PTHR31585">
    <property type="entry name" value="FOLATE-BIOPTERIN TRANSPORTER 1, CHLOROPLASTIC"/>
    <property type="match status" value="1"/>
</dbReference>
<feature type="transmembrane region" description="Helical" evidence="8">
    <location>
        <begin position="656"/>
        <end position="676"/>
    </location>
</feature>
<dbReference type="InterPro" id="IPR039309">
    <property type="entry name" value="BT1"/>
</dbReference>
<evidence type="ECO:0000256" key="8">
    <source>
        <dbReference type="SAM" id="Phobius"/>
    </source>
</evidence>
<feature type="region of interest" description="Disordered" evidence="7">
    <location>
        <begin position="219"/>
        <end position="250"/>
    </location>
</feature>
<dbReference type="PANTHER" id="PTHR31585:SF2">
    <property type="entry name" value="FOLATE-BIOPTERIN TRANSPORTER 7-RELATED"/>
    <property type="match status" value="1"/>
</dbReference>
<evidence type="ECO:0000256" key="4">
    <source>
        <dbReference type="ARBA" id="ARBA00022692"/>
    </source>
</evidence>
<evidence type="ECO:0000256" key="2">
    <source>
        <dbReference type="ARBA" id="ARBA00007015"/>
    </source>
</evidence>
<evidence type="ECO:0000256" key="1">
    <source>
        <dbReference type="ARBA" id="ARBA00004141"/>
    </source>
</evidence>
<evidence type="ECO:0000313" key="10">
    <source>
        <dbReference type="Proteomes" id="UP001497512"/>
    </source>
</evidence>
<keyword evidence="3" id="KW-0813">Transport</keyword>